<keyword evidence="3" id="KW-0520">NAD</keyword>
<dbReference type="RefSeq" id="WP_257511904.1">
    <property type="nucleotide sequence ID" value="NZ_JANKHG010000017.1"/>
</dbReference>
<dbReference type="InterPro" id="IPR029510">
    <property type="entry name" value="Ald_DH_CS_GLU"/>
</dbReference>
<comment type="similarity">
    <text evidence="1 4 6">Belongs to the aldehyde dehydrogenase family.</text>
</comment>
<sequence>MNAPSKAHGQELTAAELKATLESLKQAYRINPYPEWNQRKAWLLALSEMIYDNKMRIAEAISEDFGHRSQNDTLLAEVFPSLEGIRHAIKHGKSWMKPRKQGASIWFKPASTCLMPQPLGVVGVIVPWNYPLFLSIGPMIAALSAGNRVFIKMSEYTPRFSALLDELLSKALGREVVQVINGGPEVAAEFSRLPFDHLLFTGSTPVGKLVMKAASENLVPVTLELGGKSPVIITAPTVANAGRFENAIARTLSGKSINAGQTCIAPDYLMVPEGCEEQLISHAKAITDRRFPDGILSQDFTGIVSDRHATRLQRLIDEAAEQGARVVTLMKTADSPGRKIPMTLVFNAKPDSMLMQEEIFGPVLPVITYKRLDDALDFINDRPRPLALYLFDDESKTQDMVMKQTIAGGVCLNETLFHIAQENLPFGGVGDSGMGHYHGKFGFDTMTKLKPIFKQNRFHVMEMLSPPYDNKLFAFMTKLLTRKV</sequence>
<keyword evidence="2 4" id="KW-0560">Oxidoreductase</keyword>
<evidence type="ECO:0000259" key="7">
    <source>
        <dbReference type="Pfam" id="PF00171"/>
    </source>
</evidence>
<dbReference type="InterPro" id="IPR012394">
    <property type="entry name" value="Aldehyde_DH_NAD(P)"/>
</dbReference>
<dbReference type="InterPro" id="IPR016162">
    <property type="entry name" value="Ald_DH_N"/>
</dbReference>
<dbReference type="Gene3D" id="3.40.309.10">
    <property type="entry name" value="Aldehyde Dehydrogenase, Chain A, domain 2"/>
    <property type="match status" value="1"/>
</dbReference>
<gene>
    <name evidence="8" type="ORF">NSP04_08455</name>
</gene>
<dbReference type="InterPro" id="IPR015590">
    <property type="entry name" value="Aldehyde_DH_dom"/>
</dbReference>
<dbReference type="InterPro" id="IPR016161">
    <property type="entry name" value="Ald_DH/histidinol_DH"/>
</dbReference>
<protein>
    <recommendedName>
        <fullName evidence="4">Aldehyde dehydrogenase</fullName>
    </recommendedName>
</protein>
<dbReference type="EMBL" id="JANKHG010000017">
    <property type="protein sequence ID" value="MCR2746679.1"/>
    <property type="molecule type" value="Genomic_DNA"/>
</dbReference>
<dbReference type="Proteomes" id="UP001165267">
    <property type="component" value="Unassembled WGS sequence"/>
</dbReference>
<dbReference type="PROSITE" id="PS00687">
    <property type="entry name" value="ALDEHYDE_DEHYDR_GLU"/>
    <property type="match status" value="1"/>
</dbReference>
<evidence type="ECO:0000256" key="5">
    <source>
        <dbReference type="PROSITE-ProRule" id="PRU10007"/>
    </source>
</evidence>
<evidence type="ECO:0000313" key="8">
    <source>
        <dbReference type="EMBL" id="MCR2746679.1"/>
    </source>
</evidence>
<dbReference type="PANTHER" id="PTHR43570:SF20">
    <property type="entry name" value="ALDEHYDE DEHYDROGENASE ALDX-RELATED"/>
    <property type="match status" value="1"/>
</dbReference>
<name>A0ABT1XIG0_9BURK</name>
<proteinExistence type="inferred from homology"/>
<dbReference type="SUPFAM" id="SSF53720">
    <property type="entry name" value="ALDH-like"/>
    <property type="match status" value="1"/>
</dbReference>
<evidence type="ECO:0000256" key="6">
    <source>
        <dbReference type="RuleBase" id="RU003345"/>
    </source>
</evidence>
<comment type="caution">
    <text evidence="8">The sequence shown here is derived from an EMBL/GenBank/DDBJ whole genome shotgun (WGS) entry which is preliminary data.</text>
</comment>
<dbReference type="InterPro" id="IPR016163">
    <property type="entry name" value="Ald_DH_C"/>
</dbReference>
<dbReference type="CDD" id="cd07133">
    <property type="entry name" value="ALDH_CALDH_CalB"/>
    <property type="match status" value="1"/>
</dbReference>
<accession>A0ABT1XIG0</accession>
<evidence type="ECO:0000313" key="9">
    <source>
        <dbReference type="Proteomes" id="UP001165267"/>
    </source>
</evidence>
<reference evidence="8" key="1">
    <citation type="submission" date="2022-07" db="EMBL/GenBank/DDBJ databases">
        <authorList>
            <person name="Xamxidin M."/>
        </authorList>
    </citation>
    <scope>NUCLEOTIDE SEQUENCE</scope>
    <source>
        <strain evidence="8">YS8-69</strain>
    </source>
</reference>
<dbReference type="PIRSF" id="PIRSF036492">
    <property type="entry name" value="ALDH"/>
    <property type="match status" value="1"/>
</dbReference>
<organism evidence="8 9">
    <name type="scientific">Limnobacter parvus</name>
    <dbReference type="NCBI Taxonomy" id="2939690"/>
    <lineage>
        <taxon>Bacteria</taxon>
        <taxon>Pseudomonadati</taxon>
        <taxon>Pseudomonadota</taxon>
        <taxon>Betaproteobacteria</taxon>
        <taxon>Burkholderiales</taxon>
        <taxon>Burkholderiaceae</taxon>
        <taxon>Limnobacter</taxon>
    </lineage>
</organism>
<evidence type="ECO:0000256" key="3">
    <source>
        <dbReference type="ARBA" id="ARBA00023027"/>
    </source>
</evidence>
<feature type="active site" evidence="5">
    <location>
        <position position="224"/>
    </location>
</feature>
<evidence type="ECO:0000256" key="1">
    <source>
        <dbReference type="ARBA" id="ARBA00009986"/>
    </source>
</evidence>
<dbReference type="PANTHER" id="PTHR43570">
    <property type="entry name" value="ALDEHYDE DEHYDROGENASE"/>
    <property type="match status" value="1"/>
</dbReference>
<keyword evidence="9" id="KW-1185">Reference proteome</keyword>
<feature type="domain" description="Aldehyde dehydrogenase" evidence="7">
    <location>
        <begin position="9"/>
        <end position="450"/>
    </location>
</feature>
<evidence type="ECO:0000256" key="2">
    <source>
        <dbReference type="ARBA" id="ARBA00023002"/>
    </source>
</evidence>
<dbReference type="Pfam" id="PF00171">
    <property type="entry name" value="Aldedh"/>
    <property type="match status" value="1"/>
</dbReference>
<dbReference type="Gene3D" id="3.40.605.10">
    <property type="entry name" value="Aldehyde Dehydrogenase, Chain A, domain 1"/>
    <property type="match status" value="1"/>
</dbReference>
<evidence type="ECO:0000256" key="4">
    <source>
        <dbReference type="PIRNR" id="PIRNR036492"/>
    </source>
</evidence>